<dbReference type="RefSeq" id="WP_102278953.1">
    <property type="nucleotide sequence ID" value="NZ_JAJGZN020000005.1"/>
</dbReference>
<proteinExistence type="predicted"/>
<organism evidence="1">
    <name type="scientific">Vibrio lentus</name>
    <dbReference type="NCBI Taxonomy" id="136468"/>
    <lineage>
        <taxon>Bacteria</taxon>
        <taxon>Pseudomonadati</taxon>
        <taxon>Pseudomonadota</taxon>
        <taxon>Gammaproteobacteria</taxon>
        <taxon>Vibrionales</taxon>
        <taxon>Vibrionaceae</taxon>
        <taxon>Vibrio</taxon>
    </lineage>
</organism>
<dbReference type="EMBL" id="MCXM01000016">
    <property type="protein sequence ID" value="PMK46433.1"/>
    <property type="molecule type" value="Genomic_DNA"/>
</dbReference>
<reference evidence="1" key="3">
    <citation type="journal article" date="2018" name="Nature">
        <title>A major lineage of non-tailed dsDNA viruses as unrecognized killers of marine bacteria.</title>
        <authorList>
            <person name="Kauffman K.M."/>
            <person name="Hussain F.A."/>
            <person name="Yang J."/>
            <person name="Arevalo P."/>
            <person name="Brown J.M."/>
            <person name="Chang W.K."/>
            <person name="VanInsberghe D."/>
            <person name="Elsherbini J."/>
            <person name="Sharma R.S."/>
            <person name="Cutler M.B."/>
            <person name="Kelly L."/>
            <person name="Polz M.F."/>
        </authorList>
    </citation>
    <scope>NUCLEOTIDE SEQUENCE</scope>
    <source>
        <strain evidence="1">10N.261.52.F7</strain>
    </source>
</reference>
<name>A0AB36XMV6_9VIBR</name>
<reference evidence="1" key="2">
    <citation type="submission" date="2016-07" db="EMBL/GenBank/DDBJ databases">
        <authorList>
            <person name="Kauffman K."/>
            <person name="Arevalo P."/>
            <person name="Polz M.F."/>
        </authorList>
    </citation>
    <scope>NUCLEOTIDE SEQUENCE</scope>
    <source>
        <strain evidence="1">10N.261.52.F7</strain>
    </source>
</reference>
<sequence length="73" mass="8672">MLGADEYEFPFFLQPQKLPSVPFMVVDPRDLPDEWQEAFERFLIGVAVPHPIYVYQHDYERFCLLVKQGEILI</sequence>
<gene>
    <name evidence="1" type="ORF">BCT99_20860</name>
</gene>
<accession>A0AB36XMV6</accession>
<dbReference type="AlphaFoldDB" id="A0AB36XMV6"/>
<reference key="1">
    <citation type="submission" date="2016-07" db="EMBL/GenBank/DDBJ databases">
        <title>Nontailed viruses are major unrecognized killers of bacteria in the ocean.</title>
        <authorList>
            <person name="Kauffman K."/>
            <person name="Hussain F."/>
            <person name="Yang J."/>
            <person name="Arevalo P."/>
            <person name="Brown J."/>
            <person name="Cutler M."/>
            <person name="Kelly L."/>
            <person name="Polz M.F."/>
        </authorList>
    </citation>
    <scope>NUCLEOTIDE SEQUENCE [LARGE SCALE GENOMIC DNA]</scope>
    <source>
        <strain>10N.261.52.F7</strain>
    </source>
</reference>
<evidence type="ECO:0000313" key="1">
    <source>
        <dbReference type="EMBL" id="PMK46433.1"/>
    </source>
</evidence>
<protein>
    <submittedName>
        <fullName evidence="1">Uncharacterized protein</fullName>
    </submittedName>
</protein>
<comment type="caution">
    <text evidence="1">The sequence shown here is derived from an EMBL/GenBank/DDBJ whole genome shotgun (WGS) entry which is preliminary data.</text>
</comment>